<gene>
    <name evidence="1" type="ORF">PILCRDRAFT_17517</name>
</gene>
<evidence type="ECO:0000313" key="2">
    <source>
        <dbReference type="Proteomes" id="UP000054166"/>
    </source>
</evidence>
<dbReference type="AlphaFoldDB" id="A0A0C3B165"/>
<keyword evidence="2" id="KW-1185">Reference proteome</keyword>
<name>A0A0C3B165_PILCF</name>
<dbReference type="HOGENOM" id="CLU_2414116_0_0_1"/>
<proteinExistence type="predicted"/>
<organism evidence="1 2">
    <name type="scientific">Piloderma croceum (strain F 1598)</name>
    <dbReference type="NCBI Taxonomy" id="765440"/>
    <lineage>
        <taxon>Eukaryota</taxon>
        <taxon>Fungi</taxon>
        <taxon>Dikarya</taxon>
        <taxon>Basidiomycota</taxon>
        <taxon>Agaricomycotina</taxon>
        <taxon>Agaricomycetes</taxon>
        <taxon>Agaricomycetidae</taxon>
        <taxon>Atheliales</taxon>
        <taxon>Atheliaceae</taxon>
        <taxon>Piloderma</taxon>
    </lineage>
</organism>
<evidence type="ECO:0000313" key="1">
    <source>
        <dbReference type="EMBL" id="KIM70997.1"/>
    </source>
</evidence>
<protein>
    <submittedName>
        <fullName evidence="1">Uncharacterized protein</fullName>
    </submittedName>
</protein>
<sequence length="92" mass="10284">MSRSARDETQPIATTMVQYENLEFIGNEIGAALLGAHKYQFTFSPPSPPAHLYLSNDNVLSLVLIGDNSRRISLFLPHDPLAPFISTRDRIK</sequence>
<accession>A0A0C3B165</accession>
<dbReference type="Proteomes" id="UP000054166">
    <property type="component" value="Unassembled WGS sequence"/>
</dbReference>
<dbReference type="EMBL" id="KN833614">
    <property type="protein sequence ID" value="KIM70997.1"/>
    <property type="molecule type" value="Genomic_DNA"/>
</dbReference>
<reference evidence="1 2" key="1">
    <citation type="submission" date="2014-04" db="EMBL/GenBank/DDBJ databases">
        <authorList>
            <consortium name="DOE Joint Genome Institute"/>
            <person name="Kuo A."/>
            <person name="Tarkka M."/>
            <person name="Buscot F."/>
            <person name="Kohler A."/>
            <person name="Nagy L.G."/>
            <person name="Floudas D."/>
            <person name="Copeland A."/>
            <person name="Barry K.W."/>
            <person name="Cichocki N."/>
            <person name="Veneault-Fourrey C."/>
            <person name="LaButti K."/>
            <person name="Lindquist E.A."/>
            <person name="Lipzen A."/>
            <person name="Lundell T."/>
            <person name="Morin E."/>
            <person name="Murat C."/>
            <person name="Sun H."/>
            <person name="Tunlid A."/>
            <person name="Henrissat B."/>
            <person name="Grigoriev I.V."/>
            <person name="Hibbett D.S."/>
            <person name="Martin F."/>
            <person name="Nordberg H.P."/>
            <person name="Cantor M.N."/>
            <person name="Hua S.X."/>
        </authorList>
    </citation>
    <scope>NUCLEOTIDE SEQUENCE [LARGE SCALE GENOMIC DNA]</scope>
    <source>
        <strain evidence="1 2">F 1598</strain>
    </source>
</reference>
<dbReference type="InParanoid" id="A0A0C3B165"/>
<reference evidence="2" key="2">
    <citation type="submission" date="2015-01" db="EMBL/GenBank/DDBJ databases">
        <title>Evolutionary Origins and Diversification of the Mycorrhizal Mutualists.</title>
        <authorList>
            <consortium name="DOE Joint Genome Institute"/>
            <consortium name="Mycorrhizal Genomics Consortium"/>
            <person name="Kohler A."/>
            <person name="Kuo A."/>
            <person name="Nagy L.G."/>
            <person name="Floudas D."/>
            <person name="Copeland A."/>
            <person name="Barry K.W."/>
            <person name="Cichocki N."/>
            <person name="Veneault-Fourrey C."/>
            <person name="LaButti K."/>
            <person name="Lindquist E.A."/>
            <person name="Lipzen A."/>
            <person name="Lundell T."/>
            <person name="Morin E."/>
            <person name="Murat C."/>
            <person name="Riley R."/>
            <person name="Ohm R."/>
            <person name="Sun H."/>
            <person name="Tunlid A."/>
            <person name="Henrissat B."/>
            <person name="Grigoriev I.V."/>
            <person name="Hibbett D.S."/>
            <person name="Martin F."/>
        </authorList>
    </citation>
    <scope>NUCLEOTIDE SEQUENCE [LARGE SCALE GENOMIC DNA]</scope>
    <source>
        <strain evidence="2">F 1598</strain>
    </source>
</reference>